<reference evidence="1" key="1">
    <citation type="submission" date="2021-02" db="EMBL/GenBank/DDBJ databases">
        <title>Sequencing the genomes of 1000 actinobacteria strains.</title>
        <authorList>
            <person name="Klenk H.-P."/>
        </authorList>
    </citation>
    <scope>NUCLEOTIDE SEQUENCE</scope>
    <source>
        <strain evidence="1">DSM 22850</strain>
    </source>
</reference>
<dbReference type="AlphaFoldDB" id="A0A940PUZ3"/>
<dbReference type="InterPro" id="IPR046249">
    <property type="entry name" value="DUF6282"/>
</dbReference>
<dbReference type="EMBL" id="JAFIDA010000001">
    <property type="protein sequence ID" value="MBP1327313.1"/>
    <property type="molecule type" value="Genomic_DNA"/>
</dbReference>
<proteinExistence type="predicted"/>
<organism evidence="1 2">
    <name type="scientific">Leucobacter exalbidus</name>
    <dbReference type="NCBI Taxonomy" id="662960"/>
    <lineage>
        <taxon>Bacteria</taxon>
        <taxon>Bacillati</taxon>
        <taxon>Actinomycetota</taxon>
        <taxon>Actinomycetes</taxon>
        <taxon>Micrococcales</taxon>
        <taxon>Microbacteriaceae</taxon>
        <taxon>Leucobacter</taxon>
    </lineage>
</organism>
<dbReference type="RefSeq" id="WP_209706087.1">
    <property type="nucleotide sequence ID" value="NZ_JAFIDA010000001.1"/>
</dbReference>
<dbReference type="Proteomes" id="UP000675163">
    <property type="component" value="Unassembled WGS sequence"/>
</dbReference>
<keyword evidence="2" id="KW-1185">Reference proteome</keyword>
<dbReference type="Pfam" id="PF19799">
    <property type="entry name" value="DUF6282"/>
    <property type="match status" value="1"/>
</dbReference>
<evidence type="ECO:0000313" key="1">
    <source>
        <dbReference type="EMBL" id="MBP1327313.1"/>
    </source>
</evidence>
<dbReference type="InterPro" id="IPR032466">
    <property type="entry name" value="Metal_Hydrolase"/>
</dbReference>
<gene>
    <name evidence="1" type="ORF">JOF28_002545</name>
</gene>
<protein>
    <submittedName>
        <fullName evidence="1">Uncharacterized protein</fullName>
    </submittedName>
</protein>
<dbReference type="SUPFAM" id="SSF51556">
    <property type="entry name" value="Metallo-dependent hydrolases"/>
    <property type="match status" value="1"/>
</dbReference>
<dbReference type="Gene3D" id="3.20.20.140">
    <property type="entry name" value="Metal-dependent hydrolases"/>
    <property type="match status" value="1"/>
</dbReference>
<sequence>MTERNAGLTPITIDGAIDLHCHFGPEQLVTNIVKATHAVDPVEAALEAAAAGMRGIVLKAHEFPSTMSAYFAQKAVPDVQVFSSICMDHPVGGLNPQAAENALINGAKVVWLPTLSAHQDPPVLLERAFGVTQGLRVLDHEGEIIEEVRQIMDLVREHDAVLATGHISREEHFAIARAFSEKDRLIVTHAMQETAGPSLTAQECVELSELGAIIEFAAHSCHGKPAIFDQVVRAVTRIGAERVALSTDYGWTVHAPHPAAGFQSFINQFWAQGMSDEDLRTMTVDVPERLLGLS</sequence>
<comment type="caution">
    <text evidence="1">The sequence shown here is derived from an EMBL/GenBank/DDBJ whole genome shotgun (WGS) entry which is preliminary data.</text>
</comment>
<evidence type="ECO:0000313" key="2">
    <source>
        <dbReference type="Proteomes" id="UP000675163"/>
    </source>
</evidence>
<accession>A0A940PUZ3</accession>
<name>A0A940PUZ3_9MICO</name>